<evidence type="ECO:0008006" key="3">
    <source>
        <dbReference type="Google" id="ProtNLM"/>
    </source>
</evidence>
<dbReference type="EMBL" id="CDSF01000133">
    <property type="protein sequence ID" value="CEP02733.1"/>
    <property type="molecule type" value="Genomic_DNA"/>
</dbReference>
<organism evidence="1 2">
    <name type="scientific">Plasmodiophora brassicae</name>
    <name type="common">Clubroot disease agent</name>
    <dbReference type="NCBI Taxonomy" id="37360"/>
    <lineage>
        <taxon>Eukaryota</taxon>
        <taxon>Sar</taxon>
        <taxon>Rhizaria</taxon>
        <taxon>Endomyxa</taxon>
        <taxon>Phytomyxea</taxon>
        <taxon>Plasmodiophorida</taxon>
        <taxon>Plasmodiophoridae</taxon>
        <taxon>Plasmodiophora</taxon>
    </lineage>
</organism>
<gene>
    <name evidence="1" type="ORF">PBRA_002700</name>
</gene>
<name>A0A0G4J556_PLABS</name>
<dbReference type="Gene3D" id="3.40.50.410">
    <property type="entry name" value="von Willebrand factor, type A domain"/>
    <property type="match status" value="1"/>
</dbReference>
<dbReference type="AlphaFoldDB" id="A0A0G4J556"/>
<dbReference type="PANTHER" id="PTHR34706">
    <property type="entry name" value="SLR1338 PROTEIN"/>
    <property type="match status" value="1"/>
</dbReference>
<sequence>MGSQPPPYDSAVAADDRMERFRALAARYEIREDFCRDLRQLDNFEIIVVCDDSGSMSRTLDDHGAAGPFAPKKTRWDELREAASVIVDIGTCLDANGVDVYFLNRAPCYNVRSSAQVAEAFRAGPNGFTPLTAAVQLVLQQKAHVLRENKPILLVIATDGAPTDREGNDDVRGFQQCIKTLPKNVYVSFLACTDNDDEVAYLNKMDGKFERVDVSDDYRSERAQILKVQGQSFRFSFGDYIVKAMLGPSVAKFDQLDERRHGRCLIS</sequence>
<proteinExistence type="predicted"/>
<accession>A0A0G4J556</accession>
<reference evidence="1 2" key="1">
    <citation type="submission" date="2015-02" db="EMBL/GenBank/DDBJ databases">
        <authorList>
            <person name="Chooi Y.-H."/>
        </authorList>
    </citation>
    <scope>NUCLEOTIDE SEQUENCE [LARGE SCALE GENOMIC DNA]</scope>
    <source>
        <strain evidence="1">E3</strain>
    </source>
</reference>
<dbReference type="SUPFAM" id="SSF53300">
    <property type="entry name" value="vWA-like"/>
    <property type="match status" value="1"/>
</dbReference>
<dbReference type="Proteomes" id="UP000039324">
    <property type="component" value="Unassembled WGS sequence"/>
</dbReference>
<dbReference type="STRING" id="37360.A0A0G4J556"/>
<dbReference type="PANTHER" id="PTHR34706:SF1">
    <property type="entry name" value="VWFA DOMAIN-CONTAINING PROTEIN"/>
    <property type="match status" value="1"/>
</dbReference>
<dbReference type="OrthoDB" id="2142040at2759"/>
<evidence type="ECO:0000313" key="2">
    <source>
        <dbReference type="Proteomes" id="UP000039324"/>
    </source>
</evidence>
<keyword evidence="2" id="KW-1185">Reference proteome</keyword>
<dbReference type="OMA" id="EIREDFC"/>
<protein>
    <recommendedName>
        <fullName evidence="3">VWFA domain-containing protein</fullName>
    </recommendedName>
</protein>
<evidence type="ECO:0000313" key="1">
    <source>
        <dbReference type="EMBL" id="CEP02733.1"/>
    </source>
</evidence>
<dbReference type="InterPro" id="IPR036465">
    <property type="entry name" value="vWFA_dom_sf"/>
</dbReference>